<dbReference type="EMBL" id="BQKI01000012">
    <property type="protein sequence ID" value="GJN05757.1"/>
    <property type="molecule type" value="Genomic_DNA"/>
</dbReference>
<dbReference type="PANTHER" id="PTHR33103:SF45">
    <property type="entry name" value="OS01G0154600 PROTEIN"/>
    <property type="match status" value="1"/>
</dbReference>
<evidence type="ECO:0000313" key="2">
    <source>
        <dbReference type="EMBL" id="GJN05757.1"/>
    </source>
</evidence>
<dbReference type="InterPro" id="IPR007750">
    <property type="entry name" value="DUF674"/>
</dbReference>
<dbReference type="Proteomes" id="UP001054889">
    <property type="component" value="Unassembled WGS sequence"/>
</dbReference>
<name>A0AAV5D6K6_ELECO</name>
<evidence type="ECO:0000256" key="1">
    <source>
        <dbReference type="SAM" id="MobiDB-lite"/>
    </source>
</evidence>
<sequence length="305" mass="33947">MQLAPWPQCPATVFFGRRSRRLRHRQRNRRPRALSSPQIPKECMDFDISNIMSTNNELLMKLLIDTKAQKVCFAEAGNDVVEFLSCLLCLPMSTIIKVLTKERMVGSIANLHDSLRGLDTKYVFSHQSKEPCLKASIVPTIYGSQRQRQTPLDAYTCFFTCEGDSELYNFPLPSSCGYISAISGAICPHCTRPMVQEMRHVQAHGYVIATDKYTVTDDLSIAPASSISSSIALLVQCGMMDLSMLQEKTVKIGKEEALEILRASLSSRTVMTDVFLQNKKGSAVQEGNSPLVTSDSPQNLVAREE</sequence>
<comment type="caution">
    <text evidence="2">The sequence shown here is derived from an EMBL/GenBank/DDBJ whole genome shotgun (WGS) entry which is preliminary data.</text>
</comment>
<dbReference type="Pfam" id="PF05056">
    <property type="entry name" value="DUF674"/>
    <property type="match status" value="1"/>
</dbReference>
<dbReference type="PANTHER" id="PTHR33103">
    <property type="entry name" value="OS01G0153900 PROTEIN"/>
    <property type="match status" value="1"/>
</dbReference>
<gene>
    <name evidence="2" type="primary">ga23420</name>
    <name evidence="2" type="ORF">PR202_ga23420</name>
</gene>
<reference evidence="2" key="1">
    <citation type="journal article" date="2018" name="DNA Res.">
        <title>Multiple hybrid de novo genome assembly of finger millet, an orphan allotetraploid crop.</title>
        <authorList>
            <person name="Hatakeyama M."/>
            <person name="Aluri S."/>
            <person name="Balachadran M.T."/>
            <person name="Sivarajan S.R."/>
            <person name="Patrignani A."/>
            <person name="Gruter S."/>
            <person name="Poveda L."/>
            <person name="Shimizu-Inatsugi R."/>
            <person name="Baeten J."/>
            <person name="Francoijs K.J."/>
            <person name="Nataraja K.N."/>
            <person name="Reddy Y.A.N."/>
            <person name="Phadnis S."/>
            <person name="Ravikumar R.L."/>
            <person name="Schlapbach R."/>
            <person name="Sreeman S.M."/>
            <person name="Shimizu K.K."/>
        </authorList>
    </citation>
    <scope>NUCLEOTIDE SEQUENCE</scope>
</reference>
<proteinExistence type="predicted"/>
<feature type="region of interest" description="Disordered" evidence="1">
    <location>
        <begin position="285"/>
        <end position="305"/>
    </location>
</feature>
<dbReference type="AlphaFoldDB" id="A0AAV5D6K6"/>
<reference evidence="2" key="2">
    <citation type="submission" date="2021-12" db="EMBL/GenBank/DDBJ databases">
        <title>Resequencing data analysis of finger millet.</title>
        <authorList>
            <person name="Hatakeyama M."/>
            <person name="Aluri S."/>
            <person name="Balachadran M.T."/>
            <person name="Sivarajan S.R."/>
            <person name="Poveda L."/>
            <person name="Shimizu-Inatsugi R."/>
            <person name="Schlapbach R."/>
            <person name="Sreeman S.M."/>
            <person name="Shimizu K.K."/>
        </authorList>
    </citation>
    <scope>NUCLEOTIDE SEQUENCE</scope>
</reference>
<evidence type="ECO:0000313" key="3">
    <source>
        <dbReference type="Proteomes" id="UP001054889"/>
    </source>
</evidence>
<accession>A0AAV5D6K6</accession>
<organism evidence="2 3">
    <name type="scientific">Eleusine coracana subsp. coracana</name>
    <dbReference type="NCBI Taxonomy" id="191504"/>
    <lineage>
        <taxon>Eukaryota</taxon>
        <taxon>Viridiplantae</taxon>
        <taxon>Streptophyta</taxon>
        <taxon>Embryophyta</taxon>
        <taxon>Tracheophyta</taxon>
        <taxon>Spermatophyta</taxon>
        <taxon>Magnoliopsida</taxon>
        <taxon>Liliopsida</taxon>
        <taxon>Poales</taxon>
        <taxon>Poaceae</taxon>
        <taxon>PACMAD clade</taxon>
        <taxon>Chloridoideae</taxon>
        <taxon>Cynodonteae</taxon>
        <taxon>Eleusininae</taxon>
        <taxon>Eleusine</taxon>
    </lineage>
</organism>
<protein>
    <submittedName>
        <fullName evidence="2">Uncharacterized protein</fullName>
    </submittedName>
</protein>
<keyword evidence="3" id="KW-1185">Reference proteome</keyword>
<feature type="compositionally biased region" description="Polar residues" evidence="1">
    <location>
        <begin position="285"/>
        <end position="299"/>
    </location>
</feature>